<evidence type="ECO:0000313" key="1">
    <source>
        <dbReference type="EMBL" id="MBV0901074.1"/>
    </source>
</evidence>
<dbReference type="Proteomes" id="UP001166304">
    <property type="component" value="Unassembled WGS sequence"/>
</dbReference>
<sequence>MVLSLAKRVVAESCPERLDPLLAGLYQTAFPASSSADSTAAGVLERVDEVPESLPREAFAHATLLSDREELFRELPAEGTVAVFGVSEDLAASIRSAADPAALTLADDWETDEARRAVRERAGGDPDAVRVNDADSLAVLDAFDDGALDWVYVNSTHEYEDTLAELRASAEKVVDDGYIAGDDYNVFHGVIPAVHQFCAETDCELAYLTIETHGRRSYALRKTES</sequence>
<keyword evidence="2" id="KW-1185">Reference proteome</keyword>
<reference evidence="1" key="1">
    <citation type="submission" date="2021-06" db="EMBL/GenBank/DDBJ databases">
        <title>New haloarchaea isolates fom saline soil.</title>
        <authorList>
            <person name="Duran-Viseras A."/>
            <person name="Sanchez-Porro C.S."/>
            <person name="Ventosa A."/>
        </authorList>
    </citation>
    <scope>NUCLEOTIDE SEQUENCE</scope>
    <source>
        <strain evidence="1">JCM 18369</strain>
    </source>
</reference>
<comment type="caution">
    <text evidence="1">The sequence shown here is derived from an EMBL/GenBank/DDBJ whole genome shotgun (WGS) entry which is preliminary data.</text>
</comment>
<accession>A0AA41KJN8</accession>
<dbReference type="EMBL" id="JAHQXE010000001">
    <property type="protein sequence ID" value="MBV0901074.1"/>
    <property type="molecule type" value="Genomic_DNA"/>
</dbReference>
<dbReference type="RefSeq" id="WP_162411663.1">
    <property type="nucleotide sequence ID" value="NZ_JAHQXE010000001.1"/>
</dbReference>
<keyword evidence="1" id="KW-0808">Transferase</keyword>
<dbReference type="AlphaFoldDB" id="A0AA41KJN8"/>
<protein>
    <submittedName>
        <fullName evidence="1">Class I SAM-dependent methyltransferase</fullName>
    </submittedName>
</protein>
<dbReference type="Gene3D" id="3.40.50.150">
    <property type="entry name" value="Vaccinia Virus protein VP39"/>
    <property type="match status" value="1"/>
</dbReference>
<gene>
    <name evidence="1" type="ORF">KTS37_04660</name>
</gene>
<organism evidence="1 2">
    <name type="scientific">Haloarcula salina</name>
    <dbReference type="NCBI Taxonomy" id="1429914"/>
    <lineage>
        <taxon>Archaea</taxon>
        <taxon>Methanobacteriati</taxon>
        <taxon>Methanobacteriota</taxon>
        <taxon>Stenosarchaea group</taxon>
        <taxon>Halobacteria</taxon>
        <taxon>Halobacteriales</taxon>
        <taxon>Haloarculaceae</taxon>
        <taxon>Haloarcula</taxon>
    </lineage>
</organism>
<name>A0AA41KJN8_9EURY</name>
<dbReference type="GO" id="GO:0008168">
    <property type="term" value="F:methyltransferase activity"/>
    <property type="evidence" value="ECO:0007669"/>
    <property type="project" value="UniProtKB-KW"/>
</dbReference>
<evidence type="ECO:0000313" key="2">
    <source>
        <dbReference type="Proteomes" id="UP001166304"/>
    </source>
</evidence>
<dbReference type="InterPro" id="IPR029063">
    <property type="entry name" value="SAM-dependent_MTases_sf"/>
</dbReference>
<dbReference type="Pfam" id="PF13578">
    <property type="entry name" value="Methyltransf_24"/>
    <property type="match status" value="1"/>
</dbReference>
<dbReference type="GO" id="GO:0032259">
    <property type="term" value="P:methylation"/>
    <property type="evidence" value="ECO:0007669"/>
    <property type="project" value="UniProtKB-KW"/>
</dbReference>
<keyword evidence="1" id="KW-0489">Methyltransferase</keyword>
<proteinExistence type="predicted"/>